<evidence type="ECO:0000313" key="2">
    <source>
        <dbReference type="EMBL" id="MBP2032818.1"/>
    </source>
</evidence>
<keyword evidence="3" id="KW-1185">Reference proteome</keyword>
<evidence type="ECO:0000256" key="1">
    <source>
        <dbReference type="SAM" id="MobiDB-lite"/>
    </source>
</evidence>
<organism evidence="2 3">
    <name type="scientific">Clostridium algifaecis</name>
    <dbReference type="NCBI Taxonomy" id="1472040"/>
    <lineage>
        <taxon>Bacteria</taxon>
        <taxon>Bacillati</taxon>
        <taxon>Bacillota</taxon>
        <taxon>Clostridia</taxon>
        <taxon>Eubacteriales</taxon>
        <taxon>Clostridiaceae</taxon>
        <taxon>Clostridium</taxon>
    </lineage>
</organism>
<comment type="caution">
    <text evidence="2">The sequence shown here is derived from an EMBL/GenBank/DDBJ whole genome shotgun (WGS) entry which is preliminary data.</text>
</comment>
<reference evidence="2 3" key="1">
    <citation type="submission" date="2021-03" db="EMBL/GenBank/DDBJ databases">
        <title>Genomic Encyclopedia of Type Strains, Phase IV (KMG-IV): sequencing the most valuable type-strain genomes for metagenomic binning, comparative biology and taxonomic classification.</title>
        <authorList>
            <person name="Goeker M."/>
        </authorList>
    </citation>
    <scope>NUCLEOTIDE SEQUENCE [LARGE SCALE GENOMIC DNA]</scope>
    <source>
        <strain evidence="2 3">DSM 28783</strain>
    </source>
</reference>
<name>A0ABS4KS06_9CLOT</name>
<feature type="compositionally biased region" description="Low complexity" evidence="1">
    <location>
        <begin position="74"/>
        <end position="96"/>
    </location>
</feature>
<feature type="region of interest" description="Disordered" evidence="1">
    <location>
        <begin position="1"/>
        <end position="102"/>
    </location>
</feature>
<dbReference type="RefSeq" id="WP_209701979.1">
    <property type="nucleotide sequence ID" value="NZ_JAGGLM010000007.1"/>
</dbReference>
<feature type="compositionally biased region" description="Polar residues" evidence="1">
    <location>
        <begin position="43"/>
        <end position="58"/>
    </location>
</feature>
<gene>
    <name evidence="2" type="ORF">J2Z42_001492</name>
</gene>
<protein>
    <submittedName>
        <fullName evidence="2">Protein involved in polysaccharide export with SLBB domain</fullName>
    </submittedName>
</protein>
<feature type="compositionally biased region" description="Polar residues" evidence="1">
    <location>
        <begin position="1"/>
        <end position="30"/>
    </location>
</feature>
<dbReference type="EMBL" id="JAGGLM010000007">
    <property type="protein sequence ID" value="MBP2032818.1"/>
    <property type="molecule type" value="Genomic_DNA"/>
</dbReference>
<dbReference type="Proteomes" id="UP001519307">
    <property type="component" value="Unassembled WGS sequence"/>
</dbReference>
<feature type="compositionally biased region" description="Low complexity" evidence="1">
    <location>
        <begin position="33"/>
        <end position="42"/>
    </location>
</feature>
<sequence>MNITIGGTSNSTYGNLSIRNSQTNVQGTDNQGKKQGVQQGVQSENNTQVATKYVSSHGDTVEISKAGAKALQQSTNSNTSKASSTSNNNTSSSVVSPGTLSVPQLKQAYVSGKISKAQYDQQMKLRGQAE</sequence>
<accession>A0ABS4KS06</accession>
<evidence type="ECO:0000313" key="3">
    <source>
        <dbReference type="Proteomes" id="UP001519307"/>
    </source>
</evidence>
<proteinExistence type="predicted"/>